<gene>
    <name evidence="10" type="primary">ORF6</name>
</gene>
<reference evidence="10" key="1">
    <citation type="submission" date="2017-12" db="EMBL/GenBank/DDBJ databases">
        <title>The complete mitochondrial genome of the lichenized fungus Heterodermia speciosa.</title>
        <authorList>
            <person name="Baker C.F."/>
            <person name="Keepers K.G."/>
            <person name="Pogoda C.S."/>
            <person name="Tripp E.A."/>
            <person name="Lendemer J.C."/>
            <person name="Kane N.C."/>
        </authorList>
    </citation>
    <scope>NUCLEOTIDE SEQUENCE</scope>
</reference>
<evidence type="ECO:0000256" key="8">
    <source>
        <dbReference type="ARBA" id="ARBA00048552"/>
    </source>
</evidence>
<comment type="catalytic activity">
    <reaction evidence="8">
        <text>RNA(n) + a ribonucleoside 5'-triphosphate = RNA(n+1) + diphosphate</text>
        <dbReference type="Rhea" id="RHEA:21248"/>
        <dbReference type="Rhea" id="RHEA-COMP:14527"/>
        <dbReference type="Rhea" id="RHEA-COMP:17342"/>
        <dbReference type="ChEBI" id="CHEBI:33019"/>
        <dbReference type="ChEBI" id="CHEBI:61557"/>
        <dbReference type="ChEBI" id="CHEBI:140395"/>
        <dbReference type="EC" id="2.7.7.6"/>
    </reaction>
</comment>
<dbReference type="PANTHER" id="PTHR10102:SF0">
    <property type="entry name" value="DNA-DIRECTED RNA POLYMERASE, MITOCHONDRIAL"/>
    <property type="match status" value="1"/>
</dbReference>
<name>A0A3G2Z8F1_9LECA</name>
<dbReference type="GO" id="GO:0006390">
    <property type="term" value="P:mitochondrial transcription"/>
    <property type="evidence" value="ECO:0007669"/>
    <property type="project" value="TreeGrafter"/>
</dbReference>
<dbReference type="PANTHER" id="PTHR10102">
    <property type="entry name" value="DNA-DIRECTED RNA POLYMERASE, MITOCHONDRIAL"/>
    <property type="match status" value="1"/>
</dbReference>
<dbReference type="SUPFAM" id="SSF56672">
    <property type="entry name" value="DNA/RNA polymerases"/>
    <property type="match status" value="1"/>
</dbReference>
<keyword evidence="6" id="KW-0548">Nucleotidyltransferase</keyword>
<keyword evidence="5" id="KW-0808">Transferase</keyword>
<dbReference type="EC" id="2.7.7.6" evidence="3"/>
<dbReference type="EMBL" id="MG711806">
    <property type="protein sequence ID" value="AYP35445.1"/>
    <property type="molecule type" value="Genomic_DNA"/>
</dbReference>
<keyword evidence="4" id="KW-0240">DNA-directed RNA polymerase</keyword>
<dbReference type="InterPro" id="IPR037159">
    <property type="entry name" value="RNA_POL_N_sf"/>
</dbReference>
<evidence type="ECO:0000256" key="3">
    <source>
        <dbReference type="ARBA" id="ARBA00012418"/>
    </source>
</evidence>
<organism evidence="10">
    <name type="scientific">Heterodermia speciosa</name>
    <dbReference type="NCBI Taxonomy" id="116794"/>
    <lineage>
        <taxon>Eukaryota</taxon>
        <taxon>Fungi</taxon>
        <taxon>Dikarya</taxon>
        <taxon>Ascomycota</taxon>
        <taxon>Pezizomycotina</taxon>
        <taxon>Lecanoromycetes</taxon>
        <taxon>OSLEUM clade</taxon>
        <taxon>Lecanoromycetidae</taxon>
        <taxon>Caliciales</taxon>
        <taxon>Physciaceae</taxon>
        <taxon>Heterodermia</taxon>
    </lineage>
</organism>
<dbReference type="AlphaFoldDB" id="A0A3G2Z8F1"/>
<evidence type="ECO:0000259" key="9">
    <source>
        <dbReference type="Pfam" id="PF00940"/>
    </source>
</evidence>
<keyword evidence="7" id="KW-0804">Transcription</keyword>
<feature type="domain" description="DNA-directed RNA polymerase C-terminal" evidence="9">
    <location>
        <begin position="395"/>
        <end position="618"/>
    </location>
</feature>
<evidence type="ECO:0000256" key="4">
    <source>
        <dbReference type="ARBA" id="ARBA00022478"/>
    </source>
</evidence>
<accession>A0A3G2Z8F1</accession>
<keyword evidence="10" id="KW-0496">Mitochondrion</keyword>
<evidence type="ECO:0000256" key="5">
    <source>
        <dbReference type="ARBA" id="ARBA00022679"/>
    </source>
</evidence>
<proteinExistence type="inferred from homology"/>
<dbReference type="PROSITE" id="PS00900">
    <property type="entry name" value="RNA_POL_PHAGE_1"/>
    <property type="match status" value="1"/>
</dbReference>
<dbReference type="InterPro" id="IPR043502">
    <property type="entry name" value="DNA/RNA_pol_sf"/>
</dbReference>
<dbReference type="GeneID" id="38575591"/>
<dbReference type="InterPro" id="IPR002092">
    <property type="entry name" value="DNA-dir_Rpol_phage-type"/>
</dbReference>
<evidence type="ECO:0000313" key="10">
    <source>
        <dbReference type="EMBL" id="AYP35445.1"/>
    </source>
</evidence>
<evidence type="ECO:0000256" key="2">
    <source>
        <dbReference type="ARBA" id="ARBA00009493"/>
    </source>
</evidence>
<protein>
    <recommendedName>
        <fullName evidence="3">DNA-directed RNA polymerase</fullName>
        <ecNumber evidence="3">2.7.7.6</ecNumber>
    </recommendedName>
</protein>
<dbReference type="GO" id="GO:0034245">
    <property type="term" value="C:mitochondrial DNA-directed RNA polymerase complex"/>
    <property type="evidence" value="ECO:0007669"/>
    <property type="project" value="TreeGrafter"/>
</dbReference>
<sequence length="663" mass="77383">MVFQDSEFNYSANSTKFISGGINIDILSPLLNKTIINITDTINRYINNLINQQMEVLNNKKNANKFYDILVAKIITSNDVSSLFNICVSNFLAIYTYQDTDEDKFLASINVSINIGKKIFNKYLNNLKTQYYKSSGIDITFTNWVNKWKQDNEDFAKFYHDDDIYSRLGLNILTILTHSDLIEIRLTKSPNKIHRHYSLFVKDDKLMSSNNRRSIINLPVKLPMVCPPRPYDKDILGGYLLNDDKFSEDLLINKRAYAKCSELSGDKIYNMVNNISKTPFKINKNLLDYIYNEGSKHNLLIDPEVRHEFEDLDKRNKHPKGVLASYKSKIILQQTILGIADFYSAFSNIYFPVRLDKRGRLYCSPSYLNYQSKELSKALVLFSEPGFVDRNDSIAILYLKVYGANCFGGNISRTSISEKGKWVDNNIKDIVNYDNGILLKKAEDKLLFLAFCMEYKRFQEFYLNTTFMGFKTSLPIQLDATCNAFQHMALLSNEDTLFKELNLIPERNVKGKKKDTASIDNRPSDFYNFLLHRLISYFKSKVDRGIFLDYKTTKNKEDKDKGSFMRLYSFVWNRVHVKKSIMTIPYNSSHRSMMKYLSESLVRSDCDKDGYNWYCTNEKDNKNLINQQDLYLLISSLQYIIKNDFQKIKKQSILRRWLSYLIS</sequence>
<evidence type="ECO:0000256" key="6">
    <source>
        <dbReference type="ARBA" id="ARBA00022695"/>
    </source>
</evidence>
<dbReference type="InterPro" id="IPR046950">
    <property type="entry name" value="DNA-dir_Rpol_C_phage-type"/>
</dbReference>
<evidence type="ECO:0000256" key="1">
    <source>
        <dbReference type="ARBA" id="ARBA00004026"/>
    </source>
</evidence>
<geneLocation type="mitochondrion" evidence="10"/>
<dbReference type="Gene3D" id="1.10.1320.10">
    <property type="entry name" value="DNA-directed RNA polymerase, N-terminal domain"/>
    <property type="match status" value="1"/>
</dbReference>
<dbReference type="GO" id="GO:0003899">
    <property type="term" value="F:DNA-directed RNA polymerase activity"/>
    <property type="evidence" value="ECO:0007669"/>
    <property type="project" value="UniProtKB-EC"/>
</dbReference>
<dbReference type="Gene3D" id="1.10.150.20">
    <property type="entry name" value="5' to 3' exonuclease, C-terminal subdomain"/>
    <property type="match status" value="1"/>
</dbReference>
<dbReference type="Pfam" id="PF00940">
    <property type="entry name" value="RNA_pol"/>
    <property type="match status" value="1"/>
</dbReference>
<dbReference type="RefSeq" id="YP_009546705.1">
    <property type="nucleotide sequence ID" value="NC_040159.1"/>
</dbReference>
<evidence type="ECO:0000256" key="7">
    <source>
        <dbReference type="ARBA" id="ARBA00023163"/>
    </source>
</evidence>
<dbReference type="GO" id="GO:0001018">
    <property type="term" value="F:mitochondrial promoter sequence-specific DNA binding"/>
    <property type="evidence" value="ECO:0007669"/>
    <property type="project" value="TreeGrafter"/>
</dbReference>
<comment type="function">
    <text evidence="1">DNA-dependent RNA polymerase catalyzes the transcription of DNA into RNA using the four ribonucleoside triphosphates as substrates.</text>
</comment>
<dbReference type="Gene3D" id="1.10.287.280">
    <property type="match status" value="1"/>
</dbReference>
<comment type="similarity">
    <text evidence="2">Belongs to the phage and mitochondrial RNA polymerase family.</text>
</comment>